<dbReference type="PANTHER" id="PTHR48018">
    <property type="entry name" value="OLFACTORY RECEPTOR"/>
    <property type="match status" value="1"/>
</dbReference>
<feature type="transmembrane region" description="Helical" evidence="10">
    <location>
        <begin position="61"/>
        <end position="79"/>
    </location>
</feature>
<dbReference type="GO" id="GO:0004930">
    <property type="term" value="F:G protein-coupled receptor activity"/>
    <property type="evidence" value="ECO:0007669"/>
    <property type="project" value="UniProtKB-KW"/>
</dbReference>
<dbReference type="Pfam" id="PF13853">
    <property type="entry name" value="7tm_4"/>
    <property type="match status" value="1"/>
</dbReference>
<dbReference type="InterPro" id="IPR017452">
    <property type="entry name" value="GPCR_Rhodpsn_7TM"/>
</dbReference>
<evidence type="ECO:0000259" key="11">
    <source>
        <dbReference type="PROSITE" id="PS50262"/>
    </source>
</evidence>
<dbReference type="PROSITE" id="PS00237">
    <property type="entry name" value="G_PROTEIN_RECEP_F1_1"/>
    <property type="match status" value="1"/>
</dbReference>
<dbReference type="Ensembl" id="ENSMMNT00015032651.1">
    <property type="protein sequence ID" value="ENSMMNP00015029723.1"/>
    <property type="gene ID" value="ENSMMNG00015021645.1"/>
</dbReference>
<comment type="similarity">
    <text evidence="9">Belongs to the G-protein coupled receptor 1 family.</text>
</comment>
<feature type="transmembrane region" description="Helical" evidence="10">
    <location>
        <begin position="188"/>
        <end position="212"/>
    </location>
</feature>
<keyword evidence="4 10" id="KW-1133">Transmembrane helix</keyword>
<dbReference type="FunFam" id="1.20.1070.10:FF:000003">
    <property type="entry name" value="Olfactory receptor"/>
    <property type="match status" value="1"/>
</dbReference>
<dbReference type="PRINTS" id="PR00237">
    <property type="entry name" value="GPCRRHODOPSN"/>
</dbReference>
<keyword evidence="3 9" id="KW-0812">Transmembrane</keyword>
<comment type="function">
    <text evidence="1">Putative odorant or sperm cell receptor.</text>
</comment>
<dbReference type="GO" id="GO:0016020">
    <property type="term" value="C:membrane"/>
    <property type="evidence" value="ECO:0007669"/>
    <property type="project" value="UniProtKB-SubCell"/>
</dbReference>
<protein>
    <submittedName>
        <fullName evidence="12">Olfactory receptor family 5 subfamily P member 2</fullName>
    </submittedName>
</protein>
<evidence type="ECO:0000256" key="8">
    <source>
        <dbReference type="ARBA" id="ARBA00023224"/>
    </source>
</evidence>
<keyword evidence="5 9" id="KW-0297">G-protein coupled receptor</keyword>
<dbReference type="Gene3D" id="1.20.1070.10">
    <property type="entry name" value="Rhodopsin 7-helix transmembrane proteins"/>
    <property type="match status" value="1"/>
</dbReference>
<comment type="subcellular location">
    <subcellularLocation>
        <location evidence="2">Membrane</location>
        <topology evidence="2">Multi-pass membrane protein</topology>
    </subcellularLocation>
</comment>
<dbReference type="AlphaFoldDB" id="A0A8C6CG73"/>
<dbReference type="InterPro" id="IPR000725">
    <property type="entry name" value="Olfact_rcpt"/>
</dbReference>
<feature type="transmembrane region" description="Helical" evidence="10">
    <location>
        <begin position="142"/>
        <end position="168"/>
    </location>
</feature>
<evidence type="ECO:0000256" key="9">
    <source>
        <dbReference type="RuleBase" id="RU000688"/>
    </source>
</evidence>
<keyword evidence="6 10" id="KW-0472">Membrane</keyword>
<sequence>FEGHWNNTAMTGFILLGLTNDPILRVILFTIILCIYLVTICGNLSTVILIRISSQLHHPMFFFLSHLAFADIGYSSSVTPNMLANFLVERNTISYLGCAIQLGSVVFFGSTECFLLAAMAYDRFVAICSPLLYSAKMSTRVYVQLLTVAYVGGFLNACSFTICFYYLLFCGPNRVNHFFLIPAVVPSFTAGSIIVVTVIVIAISYIYILITILKMRSTEGHHKAFSTCTSHLTAVTLFYGTITFIYVMPKSSFSTDQNKVVSVLRNSEINEALKRELWGPGTHAG</sequence>
<accession>A0A8C6CG73</accession>
<organism evidence="12 13">
    <name type="scientific">Monodon monoceros</name>
    <name type="common">Narwhal</name>
    <name type="synonym">Ceratodon monodon</name>
    <dbReference type="NCBI Taxonomy" id="40151"/>
    <lineage>
        <taxon>Eukaryota</taxon>
        <taxon>Metazoa</taxon>
        <taxon>Chordata</taxon>
        <taxon>Craniata</taxon>
        <taxon>Vertebrata</taxon>
        <taxon>Euteleostomi</taxon>
        <taxon>Mammalia</taxon>
        <taxon>Eutheria</taxon>
        <taxon>Laurasiatheria</taxon>
        <taxon>Artiodactyla</taxon>
        <taxon>Whippomorpha</taxon>
        <taxon>Cetacea</taxon>
        <taxon>Odontoceti</taxon>
        <taxon>Monodontidae</taxon>
        <taxon>Monodon</taxon>
    </lineage>
</organism>
<gene>
    <name evidence="12" type="primary">OR5P2</name>
</gene>
<keyword evidence="13" id="KW-1185">Reference proteome</keyword>
<evidence type="ECO:0000256" key="7">
    <source>
        <dbReference type="ARBA" id="ARBA00023170"/>
    </source>
</evidence>
<evidence type="ECO:0000256" key="2">
    <source>
        <dbReference type="ARBA" id="ARBA00004141"/>
    </source>
</evidence>
<keyword evidence="7 9" id="KW-0675">Receptor</keyword>
<evidence type="ECO:0000256" key="6">
    <source>
        <dbReference type="ARBA" id="ARBA00023136"/>
    </source>
</evidence>
<evidence type="ECO:0000313" key="13">
    <source>
        <dbReference type="Proteomes" id="UP000694561"/>
    </source>
</evidence>
<reference evidence="12" key="2">
    <citation type="submission" date="2025-09" db="UniProtKB">
        <authorList>
            <consortium name="Ensembl"/>
        </authorList>
    </citation>
    <scope>IDENTIFICATION</scope>
</reference>
<dbReference type="PROSITE" id="PS50262">
    <property type="entry name" value="G_PROTEIN_RECEP_F1_2"/>
    <property type="match status" value="1"/>
</dbReference>
<name>A0A8C6CG73_MONMO</name>
<evidence type="ECO:0000256" key="5">
    <source>
        <dbReference type="ARBA" id="ARBA00023040"/>
    </source>
</evidence>
<dbReference type="SUPFAM" id="SSF81321">
    <property type="entry name" value="Family A G protein-coupled receptor-like"/>
    <property type="match status" value="1"/>
</dbReference>
<evidence type="ECO:0000256" key="3">
    <source>
        <dbReference type="ARBA" id="ARBA00022692"/>
    </source>
</evidence>
<proteinExistence type="inferred from homology"/>
<evidence type="ECO:0000313" key="12">
    <source>
        <dbReference type="Ensembl" id="ENSMMNP00015029723.1"/>
    </source>
</evidence>
<feature type="transmembrane region" description="Helical" evidence="10">
    <location>
        <begin position="224"/>
        <end position="248"/>
    </location>
</feature>
<dbReference type="GeneTree" id="ENSGT01150000286945"/>
<evidence type="ECO:0000256" key="4">
    <source>
        <dbReference type="ARBA" id="ARBA00022989"/>
    </source>
</evidence>
<feature type="domain" description="G-protein coupled receptors family 1 profile" evidence="11">
    <location>
        <begin position="42"/>
        <end position="248"/>
    </location>
</feature>
<keyword evidence="8 9" id="KW-0807">Transducer</keyword>
<evidence type="ECO:0000256" key="10">
    <source>
        <dbReference type="SAM" id="Phobius"/>
    </source>
</evidence>
<dbReference type="GO" id="GO:0004984">
    <property type="term" value="F:olfactory receptor activity"/>
    <property type="evidence" value="ECO:0007669"/>
    <property type="project" value="InterPro"/>
</dbReference>
<feature type="transmembrane region" description="Helical" evidence="10">
    <location>
        <begin position="99"/>
        <end position="121"/>
    </location>
</feature>
<evidence type="ECO:0000256" key="1">
    <source>
        <dbReference type="ARBA" id="ARBA00003929"/>
    </source>
</evidence>
<reference evidence="12" key="1">
    <citation type="submission" date="2025-08" db="UniProtKB">
        <authorList>
            <consortium name="Ensembl"/>
        </authorList>
    </citation>
    <scope>IDENTIFICATION</scope>
</reference>
<dbReference type="Proteomes" id="UP000694561">
    <property type="component" value="Unplaced"/>
</dbReference>
<feature type="transmembrane region" description="Helical" evidence="10">
    <location>
        <begin position="23"/>
        <end position="49"/>
    </location>
</feature>
<dbReference type="InterPro" id="IPR000276">
    <property type="entry name" value="GPCR_Rhodpsn"/>
</dbReference>